<evidence type="ECO:0000313" key="4">
    <source>
        <dbReference type="EMBL" id="OGK01121.1"/>
    </source>
</evidence>
<sequence>MMLDLVKKSRSFRRFDQFRRIDTSVLKELVDCARLSPTGGNMQPLKFIIVNDPTMNSALFPALAWAGYLKEWNGPAEGQRPTAYIVILGDSAIRKDFGCDHGIAAQSIMLAAAEKGIGGCMIGSIKRELLRQMLAFDERFETLLVCALGYPAETVVLEEINGQDSIKYYRDAADAHHVPKRALDSVIVKTIA</sequence>
<dbReference type="Proteomes" id="UP000179243">
    <property type="component" value="Unassembled WGS sequence"/>
</dbReference>
<feature type="domain" description="Nitroreductase" evidence="3">
    <location>
        <begin position="8"/>
        <end position="150"/>
    </location>
</feature>
<gene>
    <name evidence="4" type="ORF">A2519_20375</name>
</gene>
<dbReference type="Pfam" id="PF00881">
    <property type="entry name" value="Nitroreductase"/>
    <property type="match status" value="1"/>
</dbReference>
<organism evidence="4 5">
    <name type="scientific">Candidatus Raymondbacteria bacterium RIFOXYD12_FULL_49_13</name>
    <dbReference type="NCBI Taxonomy" id="1817890"/>
    <lineage>
        <taxon>Bacteria</taxon>
        <taxon>Raymondiibacteriota</taxon>
    </lineage>
</organism>
<dbReference type="PANTHER" id="PTHR43673:SF10">
    <property type="entry name" value="NADH DEHYDROGENASE_NAD(P)H NITROREDUCTASE XCC3605-RELATED"/>
    <property type="match status" value="1"/>
</dbReference>
<evidence type="ECO:0000313" key="5">
    <source>
        <dbReference type="Proteomes" id="UP000179243"/>
    </source>
</evidence>
<reference evidence="4 5" key="1">
    <citation type="journal article" date="2016" name="Nat. Commun.">
        <title>Thousands of microbial genomes shed light on interconnected biogeochemical processes in an aquifer system.</title>
        <authorList>
            <person name="Anantharaman K."/>
            <person name="Brown C.T."/>
            <person name="Hug L.A."/>
            <person name="Sharon I."/>
            <person name="Castelle C.J."/>
            <person name="Probst A.J."/>
            <person name="Thomas B.C."/>
            <person name="Singh A."/>
            <person name="Wilkins M.J."/>
            <person name="Karaoz U."/>
            <person name="Brodie E.L."/>
            <person name="Williams K.H."/>
            <person name="Hubbard S.S."/>
            <person name="Banfield J.F."/>
        </authorList>
    </citation>
    <scope>NUCLEOTIDE SEQUENCE [LARGE SCALE GENOMIC DNA]</scope>
</reference>
<dbReference type="PANTHER" id="PTHR43673">
    <property type="entry name" value="NAD(P)H NITROREDUCTASE YDGI-RELATED"/>
    <property type="match status" value="1"/>
</dbReference>
<dbReference type="InterPro" id="IPR029479">
    <property type="entry name" value="Nitroreductase"/>
</dbReference>
<evidence type="ECO:0000256" key="2">
    <source>
        <dbReference type="ARBA" id="ARBA00023002"/>
    </source>
</evidence>
<dbReference type="Gene3D" id="2.20.180.10">
    <property type="entry name" value="putative fmn-dependent nitroreductase like domains"/>
    <property type="match status" value="1"/>
</dbReference>
<dbReference type="SUPFAM" id="SSF55469">
    <property type="entry name" value="FMN-dependent nitroreductase-like"/>
    <property type="match status" value="1"/>
</dbReference>
<dbReference type="EMBL" id="MFYX01000132">
    <property type="protein sequence ID" value="OGK01121.1"/>
    <property type="molecule type" value="Genomic_DNA"/>
</dbReference>
<dbReference type="InterPro" id="IPR023312">
    <property type="entry name" value="Put_nitroreductase_C_bac"/>
</dbReference>
<keyword evidence="2" id="KW-0560">Oxidoreductase</keyword>
<protein>
    <submittedName>
        <fullName evidence="4">Nitroreductase</fullName>
    </submittedName>
</protein>
<dbReference type="InterPro" id="IPR000415">
    <property type="entry name" value="Nitroreductase-like"/>
</dbReference>
<comment type="similarity">
    <text evidence="1">Belongs to the nitroreductase family.</text>
</comment>
<evidence type="ECO:0000256" key="1">
    <source>
        <dbReference type="ARBA" id="ARBA00007118"/>
    </source>
</evidence>
<accession>A0A1F7F3A6</accession>
<name>A0A1F7F3A6_UNCRA</name>
<dbReference type="GO" id="GO:0016491">
    <property type="term" value="F:oxidoreductase activity"/>
    <property type="evidence" value="ECO:0007669"/>
    <property type="project" value="UniProtKB-KW"/>
</dbReference>
<dbReference type="CDD" id="cd02062">
    <property type="entry name" value="Nitro_FMN_reductase"/>
    <property type="match status" value="1"/>
</dbReference>
<dbReference type="Gene3D" id="3.40.109.10">
    <property type="entry name" value="NADH Oxidase"/>
    <property type="match status" value="1"/>
</dbReference>
<comment type="caution">
    <text evidence="4">The sequence shown here is derived from an EMBL/GenBank/DDBJ whole genome shotgun (WGS) entry which is preliminary data.</text>
</comment>
<evidence type="ECO:0000259" key="3">
    <source>
        <dbReference type="Pfam" id="PF00881"/>
    </source>
</evidence>
<dbReference type="AlphaFoldDB" id="A0A1F7F3A6"/>
<proteinExistence type="inferred from homology"/>